<dbReference type="GO" id="GO:0005085">
    <property type="term" value="F:guanyl-nucleotide exchange factor activity"/>
    <property type="evidence" value="ECO:0007669"/>
    <property type="project" value="UniProtKB-KW"/>
</dbReference>
<dbReference type="CDD" id="cd00174">
    <property type="entry name" value="SH3"/>
    <property type="match status" value="1"/>
</dbReference>
<dbReference type="Pfam" id="PF00618">
    <property type="entry name" value="RasGEF_N"/>
    <property type="match status" value="1"/>
</dbReference>
<dbReference type="InterPro" id="IPR000651">
    <property type="entry name" value="Ras-like_Gua-exchang_fac_N"/>
</dbReference>
<feature type="region of interest" description="Disordered" evidence="5">
    <location>
        <begin position="219"/>
        <end position="310"/>
    </location>
</feature>
<feature type="compositionally biased region" description="Low complexity" evidence="5">
    <location>
        <begin position="36"/>
        <end position="53"/>
    </location>
</feature>
<protein>
    <submittedName>
        <fullName evidence="9">Ras GEF</fullName>
    </submittedName>
</protein>
<dbReference type="Gene3D" id="1.10.840.10">
    <property type="entry name" value="Ras guanine-nucleotide exchange factors catalytic domain"/>
    <property type="match status" value="1"/>
</dbReference>
<dbReference type="PROSITE" id="PS50002">
    <property type="entry name" value="SH3"/>
    <property type="match status" value="1"/>
</dbReference>
<dbReference type="SMART" id="SM00229">
    <property type="entry name" value="RasGEFN"/>
    <property type="match status" value="1"/>
</dbReference>
<dbReference type="Pfam" id="PF00617">
    <property type="entry name" value="RasGEF"/>
    <property type="match status" value="1"/>
</dbReference>
<dbReference type="AlphaFoldDB" id="A0A4Q9N3E1"/>
<keyword evidence="1 4" id="KW-0728">SH3 domain</keyword>
<feature type="compositionally biased region" description="Basic residues" evidence="5">
    <location>
        <begin position="1"/>
        <end position="14"/>
    </location>
</feature>
<dbReference type="SUPFAM" id="SSF48366">
    <property type="entry name" value="Ras GEF"/>
    <property type="match status" value="1"/>
</dbReference>
<dbReference type="InterPro" id="IPR036028">
    <property type="entry name" value="SH3-like_dom_sf"/>
</dbReference>
<feature type="domain" description="SH3" evidence="6">
    <location>
        <begin position="58"/>
        <end position="119"/>
    </location>
</feature>
<evidence type="ECO:0000256" key="5">
    <source>
        <dbReference type="SAM" id="MobiDB-lite"/>
    </source>
</evidence>
<dbReference type="InterPro" id="IPR036964">
    <property type="entry name" value="RASGEF_cat_dom_sf"/>
</dbReference>
<dbReference type="PROSITE" id="PS50212">
    <property type="entry name" value="RASGEF_NTER"/>
    <property type="match status" value="1"/>
</dbReference>
<sequence>MAVLHHKPSRRGGHRPQLWIDPNPSAAEKSLPTPTSSASADLEASLAAPDTATPTSSTELFYVLCLFDYDAEDSDQLSFRRNDILDVVKREDTGWWAAIRLDDNRVGWIPSAFVRPISDAYAEKLKKAGNNVAVYHDDADRLYGSPEPLTDPFVVGAEAEHRGYDWMPLVNGDKVPIMQLGAEPSPPGVANIFSPLVPPHEGIDANFLDVESELSPTEALLSRKGSRSRPPPLLSPVLPSFPMQVQSPSAMEGPTSATDQVLTVPPAAPGDKSLPNTPRTPSRRRSMSLPNVETPSSEHQRTRSESAKPVAMRHLRRRPLLIDDQSSLTRLTTLFEAQNVEELDHLIASPVVAESFDAFTRTNKMPVPRPDKIRQITGDDEAQAFHDAKLSEGIWYLRPMYSGEHEIQILPDGSVSAGTLRALVERLTVDFPKPIQETRYRQAFLTTYKSFASAEEVLDLLIAQFSVTHPSTLTSKELDQWKEKKLKPTRRRVLTVLQVWSEQFGLLVDDPHLARRVVDFVSSITSPPLLAAIARDVLKSLERYISVIPPTPVSAAAKRSKKGKDAKGELLRMDPLFFAEHLCMYGQRQYSKVRPQECMSWVKSQTGNGVKNLVAFNAFHDKLGSWVKMSILNMEGLGKRAETIDLWIKVAEKCKSLHNYASMHAIVTALSSPVVNRLHLTWAHVNKRAQLEQLAKYHEAAGNFSAYRLFQRSAEGPCIPYIGMYLTDMQLANEQYQDTVLVSPASSPLGTTASLIHFAKREKWWEAIDAMLRHQHKPYAFAEDAATMMFIDANATLAGEKDQSSFWVKSQEIQQAEMQHADIRKGLELAGF</sequence>
<evidence type="ECO:0000256" key="1">
    <source>
        <dbReference type="ARBA" id="ARBA00022443"/>
    </source>
</evidence>
<evidence type="ECO:0000259" key="8">
    <source>
        <dbReference type="PROSITE" id="PS50212"/>
    </source>
</evidence>
<dbReference type="GO" id="GO:0007265">
    <property type="term" value="P:Ras protein signal transduction"/>
    <property type="evidence" value="ECO:0007669"/>
    <property type="project" value="TreeGrafter"/>
</dbReference>
<dbReference type="SMART" id="SM00147">
    <property type="entry name" value="RasGEF"/>
    <property type="match status" value="1"/>
</dbReference>
<gene>
    <name evidence="9" type="ORF">BD311DRAFT_682197</name>
</gene>
<dbReference type="SMART" id="SM00326">
    <property type="entry name" value="SH3"/>
    <property type="match status" value="1"/>
</dbReference>
<dbReference type="Proteomes" id="UP000292957">
    <property type="component" value="Unassembled WGS sequence"/>
</dbReference>
<dbReference type="InterPro" id="IPR023578">
    <property type="entry name" value="Ras_GEF_dom_sf"/>
</dbReference>
<dbReference type="Gene3D" id="2.30.30.40">
    <property type="entry name" value="SH3 Domains"/>
    <property type="match status" value="1"/>
</dbReference>
<evidence type="ECO:0000256" key="4">
    <source>
        <dbReference type="PROSITE-ProRule" id="PRU00192"/>
    </source>
</evidence>
<proteinExistence type="predicted"/>
<dbReference type="PROSITE" id="PS50009">
    <property type="entry name" value="RASGEF_CAT"/>
    <property type="match status" value="1"/>
</dbReference>
<dbReference type="CDD" id="cd06224">
    <property type="entry name" value="REM"/>
    <property type="match status" value="1"/>
</dbReference>
<dbReference type="InterPro" id="IPR001452">
    <property type="entry name" value="SH3_domain"/>
</dbReference>
<dbReference type="EMBL" id="ML143388">
    <property type="protein sequence ID" value="TBU34418.1"/>
    <property type="molecule type" value="Genomic_DNA"/>
</dbReference>
<organism evidence="9">
    <name type="scientific">Dichomitus squalens</name>
    <dbReference type="NCBI Taxonomy" id="114155"/>
    <lineage>
        <taxon>Eukaryota</taxon>
        <taxon>Fungi</taxon>
        <taxon>Dikarya</taxon>
        <taxon>Basidiomycota</taxon>
        <taxon>Agaricomycotina</taxon>
        <taxon>Agaricomycetes</taxon>
        <taxon>Polyporales</taxon>
        <taxon>Polyporaceae</taxon>
        <taxon>Dichomitus</taxon>
    </lineage>
</organism>
<feature type="domain" description="Ras-GEF" evidence="7">
    <location>
        <begin position="574"/>
        <end position="816"/>
    </location>
</feature>
<reference evidence="9" key="1">
    <citation type="submission" date="2019-01" db="EMBL/GenBank/DDBJ databases">
        <title>Draft genome sequences of three monokaryotic isolates of the white-rot basidiomycete fungus Dichomitus squalens.</title>
        <authorList>
            <consortium name="DOE Joint Genome Institute"/>
            <person name="Lopez S.C."/>
            <person name="Andreopoulos B."/>
            <person name="Pangilinan J."/>
            <person name="Lipzen A."/>
            <person name="Riley R."/>
            <person name="Ahrendt S."/>
            <person name="Ng V."/>
            <person name="Barry K."/>
            <person name="Daum C."/>
            <person name="Grigoriev I.V."/>
            <person name="Hilden K.S."/>
            <person name="Makela M.R."/>
            <person name="de Vries R.P."/>
        </authorList>
    </citation>
    <scope>NUCLEOTIDE SEQUENCE [LARGE SCALE GENOMIC DNA]</scope>
    <source>
        <strain evidence="9">OM18370.1</strain>
    </source>
</reference>
<name>A0A4Q9N3E1_9APHY</name>
<dbReference type="Gene3D" id="1.20.870.10">
    <property type="entry name" value="Son of sevenless (SoS) protein Chain: S domain 1"/>
    <property type="match status" value="1"/>
</dbReference>
<evidence type="ECO:0000259" key="7">
    <source>
        <dbReference type="PROSITE" id="PS50009"/>
    </source>
</evidence>
<accession>A0A4Q9N3E1</accession>
<feature type="domain" description="N-terminal Ras-GEF" evidence="8">
    <location>
        <begin position="411"/>
        <end position="545"/>
    </location>
</feature>
<feature type="region of interest" description="Disordered" evidence="5">
    <location>
        <begin position="1"/>
        <end position="53"/>
    </location>
</feature>
<feature type="compositionally biased region" description="Basic and acidic residues" evidence="5">
    <location>
        <begin position="296"/>
        <end position="306"/>
    </location>
</feature>
<dbReference type="SUPFAM" id="SSF50044">
    <property type="entry name" value="SH3-domain"/>
    <property type="match status" value="1"/>
</dbReference>
<evidence type="ECO:0000313" key="9">
    <source>
        <dbReference type="EMBL" id="TBU34418.1"/>
    </source>
</evidence>
<evidence type="ECO:0000259" key="6">
    <source>
        <dbReference type="PROSITE" id="PS50002"/>
    </source>
</evidence>
<dbReference type="InterPro" id="IPR008937">
    <property type="entry name" value="Ras-like_GEF"/>
</dbReference>
<evidence type="ECO:0000256" key="3">
    <source>
        <dbReference type="PROSITE-ProRule" id="PRU00168"/>
    </source>
</evidence>
<dbReference type="Pfam" id="PF00018">
    <property type="entry name" value="SH3_1"/>
    <property type="match status" value="1"/>
</dbReference>
<keyword evidence="2 3" id="KW-0344">Guanine-nucleotide releasing factor</keyword>
<dbReference type="PANTHER" id="PTHR23113:SF368">
    <property type="entry name" value="CELL DIVISION CONTROL PROTEIN 25"/>
    <property type="match status" value="1"/>
</dbReference>
<dbReference type="OrthoDB" id="10255964at2759"/>
<dbReference type="GO" id="GO:0005886">
    <property type="term" value="C:plasma membrane"/>
    <property type="evidence" value="ECO:0007669"/>
    <property type="project" value="TreeGrafter"/>
</dbReference>
<evidence type="ECO:0000256" key="2">
    <source>
        <dbReference type="ARBA" id="ARBA00022658"/>
    </source>
</evidence>
<dbReference type="InterPro" id="IPR001895">
    <property type="entry name" value="RASGEF_cat_dom"/>
</dbReference>
<feature type="compositionally biased region" description="Polar residues" evidence="5">
    <location>
        <begin position="243"/>
        <end position="261"/>
    </location>
</feature>
<dbReference type="PANTHER" id="PTHR23113">
    <property type="entry name" value="GUANINE NUCLEOTIDE EXCHANGE FACTOR"/>
    <property type="match status" value="1"/>
</dbReference>